<dbReference type="SUPFAM" id="SSF53383">
    <property type="entry name" value="PLP-dependent transferases"/>
    <property type="match status" value="1"/>
</dbReference>
<protein>
    <recommendedName>
        <fullName evidence="2">cysteine-S-conjugate beta-lyase</fullName>
        <ecNumber evidence="2">4.4.1.13</ecNumber>
    </recommendedName>
</protein>
<dbReference type="InterPro" id="IPR004839">
    <property type="entry name" value="Aminotransferase_I/II_large"/>
</dbReference>
<comment type="similarity">
    <text evidence="5">Belongs to the class-II pyridoxal-phosphate-dependent aminotransferase family. MalY/PatB cystathionine beta-lyase subfamily.</text>
</comment>
<name>A0A1H9TIZ6_9LACT</name>
<proteinExistence type="inferred from homology"/>
<dbReference type="OrthoDB" id="9802872at2"/>
<dbReference type="PANTHER" id="PTHR43525:SF1">
    <property type="entry name" value="PROTEIN MALY"/>
    <property type="match status" value="1"/>
</dbReference>
<gene>
    <name evidence="7" type="ORF">SAMN04488559_11375</name>
</gene>
<dbReference type="RefSeq" id="WP_092653011.1">
    <property type="nucleotide sequence ID" value="NZ_FOHA01000013.1"/>
</dbReference>
<reference evidence="7 8" key="1">
    <citation type="submission" date="2016-10" db="EMBL/GenBank/DDBJ databases">
        <authorList>
            <person name="de Groot N.N."/>
        </authorList>
    </citation>
    <scope>NUCLEOTIDE SEQUENCE [LARGE SCALE GENOMIC DNA]</scope>
    <source>
        <strain evidence="7 8">DSM 13760</strain>
    </source>
</reference>
<feature type="domain" description="Aminotransferase class I/classII large" evidence="6">
    <location>
        <begin position="37"/>
        <end position="383"/>
    </location>
</feature>
<dbReference type="PANTHER" id="PTHR43525">
    <property type="entry name" value="PROTEIN MALY"/>
    <property type="match status" value="1"/>
</dbReference>
<evidence type="ECO:0000259" key="6">
    <source>
        <dbReference type="Pfam" id="PF00155"/>
    </source>
</evidence>
<dbReference type="InterPro" id="IPR015421">
    <property type="entry name" value="PyrdxlP-dep_Trfase_major"/>
</dbReference>
<evidence type="ECO:0000256" key="1">
    <source>
        <dbReference type="ARBA" id="ARBA00001933"/>
    </source>
</evidence>
<organism evidence="7 8">
    <name type="scientific">Isobaculum melis</name>
    <dbReference type="NCBI Taxonomy" id="142588"/>
    <lineage>
        <taxon>Bacteria</taxon>
        <taxon>Bacillati</taxon>
        <taxon>Bacillota</taxon>
        <taxon>Bacilli</taxon>
        <taxon>Lactobacillales</taxon>
        <taxon>Carnobacteriaceae</taxon>
        <taxon>Isobaculum</taxon>
    </lineage>
</organism>
<dbReference type="NCBIfam" id="TIGR04350">
    <property type="entry name" value="C_S_lyase_PatB"/>
    <property type="match status" value="1"/>
</dbReference>
<keyword evidence="8" id="KW-1185">Reference proteome</keyword>
<comment type="cofactor">
    <cofactor evidence="1">
        <name>pyridoxal 5'-phosphate</name>
        <dbReference type="ChEBI" id="CHEBI:597326"/>
    </cofactor>
</comment>
<dbReference type="CDD" id="cd00609">
    <property type="entry name" value="AAT_like"/>
    <property type="match status" value="1"/>
</dbReference>
<dbReference type="GO" id="GO:0047804">
    <property type="term" value="F:cysteine-S-conjugate beta-lyase activity"/>
    <property type="evidence" value="ECO:0007669"/>
    <property type="project" value="UniProtKB-EC"/>
</dbReference>
<dbReference type="InterPro" id="IPR051798">
    <property type="entry name" value="Class-II_PLP-Dep_Aminotrans"/>
</dbReference>
<dbReference type="Gene3D" id="3.90.1150.10">
    <property type="entry name" value="Aspartate Aminotransferase, domain 1"/>
    <property type="match status" value="1"/>
</dbReference>
<dbReference type="InterPro" id="IPR027619">
    <property type="entry name" value="C-S_lyase_PatB-like"/>
</dbReference>
<dbReference type="AlphaFoldDB" id="A0A1H9TIZ6"/>
<evidence type="ECO:0000313" key="7">
    <source>
        <dbReference type="EMBL" id="SER96593.1"/>
    </source>
</evidence>
<dbReference type="STRING" id="142588.SAMN04488559_11375"/>
<evidence type="ECO:0000256" key="4">
    <source>
        <dbReference type="ARBA" id="ARBA00023239"/>
    </source>
</evidence>
<evidence type="ECO:0000313" key="8">
    <source>
        <dbReference type="Proteomes" id="UP000198948"/>
    </source>
</evidence>
<accession>A0A1H9TIZ6</accession>
<dbReference type="InterPro" id="IPR015422">
    <property type="entry name" value="PyrdxlP-dep_Trfase_small"/>
</dbReference>
<evidence type="ECO:0000256" key="2">
    <source>
        <dbReference type="ARBA" id="ARBA00012224"/>
    </source>
</evidence>
<dbReference type="EMBL" id="FOHA01000013">
    <property type="protein sequence ID" value="SER96593.1"/>
    <property type="molecule type" value="Genomic_DNA"/>
</dbReference>
<dbReference type="InterPro" id="IPR015424">
    <property type="entry name" value="PyrdxlP-dep_Trfase"/>
</dbReference>
<evidence type="ECO:0000256" key="5">
    <source>
        <dbReference type="ARBA" id="ARBA00037974"/>
    </source>
</evidence>
<dbReference type="Gene3D" id="3.40.640.10">
    <property type="entry name" value="Type I PLP-dependent aspartate aminotransferase-like (Major domain)"/>
    <property type="match status" value="1"/>
</dbReference>
<dbReference type="Pfam" id="PF00155">
    <property type="entry name" value="Aminotran_1_2"/>
    <property type="match status" value="1"/>
</dbReference>
<evidence type="ECO:0000256" key="3">
    <source>
        <dbReference type="ARBA" id="ARBA00022898"/>
    </source>
</evidence>
<dbReference type="GO" id="GO:0030170">
    <property type="term" value="F:pyridoxal phosphate binding"/>
    <property type="evidence" value="ECO:0007669"/>
    <property type="project" value="InterPro"/>
</dbReference>
<keyword evidence="3" id="KW-0663">Pyridoxal phosphate</keyword>
<dbReference type="Proteomes" id="UP000198948">
    <property type="component" value="Unassembled WGS sequence"/>
</dbReference>
<sequence>MYNFDQIILRKGTNSKKWDSIDETYHEAGLLPMWVADMDFATPDFIREAIAAALDHKVLGYTMAPESLYEAIIQWEATQHQIQLKKEHILFSPGVVPSIALAIETLTQVEEAVMIHDPVYTPFREMVEQNNRKVITSTLTIENGQFVMDFKDIEKKFSTEKVRLFILSNPQNPGGRVWSRGELNTLLSLCKKYQVYCLSDEIHSDLIFAPHQFTSAFAIDEAFDDLLIVLNAATKTFNMAGVKHSMIYVKDSVLRAKLMAAQAKSEQGTINTFGYAATEAAYRYGKDWLKELIGYIQENQRLFMDFFAKELPHISVIKPEGTYLIWIDCRSLGLSDQTLKERLIHQGKIVLSPGIDYGLNGSGWMRVNLGCPKEILEDGLQRLKLALAK</sequence>
<dbReference type="EC" id="4.4.1.13" evidence="2"/>
<keyword evidence="4 7" id="KW-0456">Lyase</keyword>